<dbReference type="EMBL" id="BMHP01000002">
    <property type="protein sequence ID" value="GGD67044.1"/>
    <property type="molecule type" value="Genomic_DNA"/>
</dbReference>
<evidence type="ECO:0000259" key="1">
    <source>
        <dbReference type="Pfam" id="PF12146"/>
    </source>
</evidence>
<reference evidence="2" key="1">
    <citation type="journal article" date="2014" name="Int. J. Syst. Evol. Microbiol.">
        <title>Complete genome sequence of Corynebacterium casei LMG S-19264T (=DSM 44701T), isolated from a smear-ripened cheese.</title>
        <authorList>
            <consortium name="US DOE Joint Genome Institute (JGI-PGF)"/>
            <person name="Walter F."/>
            <person name="Albersmeier A."/>
            <person name="Kalinowski J."/>
            <person name="Ruckert C."/>
        </authorList>
    </citation>
    <scope>NUCLEOTIDE SEQUENCE</scope>
    <source>
        <strain evidence="2">CGMCC 1.15178</strain>
    </source>
</reference>
<dbReference type="GO" id="GO:0016787">
    <property type="term" value="F:hydrolase activity"/>
    <property type="evidence" value="ECO:0007669"/>
    <property type="project" value="UniProtKB-KW"/>
</dbReference>
<dbReference type="RefSeq" id="WP_188992391.1">
    <property type="nucleotide sequence ID" value="NZ_BMHP01000002.1"/>
</dbReference>
<sequence>MRSTHHQLPVERIHLYKWEPDEGEEVTGIIHLVHGSCEHARRYEHFARYLTDHGLIVYASDLRGHGWSVNKREELGFFGERDGWVGMVEDLRHVTALARAEHPDLKVMLIGHSMGSFLARHYAIVAGEELDGLVLIGTAHQPRILLHLARGIAKWIIRSKGIMYRSHFLNKLSYESFNRKFQPARTMQDWISRDEGEVDRFISDEQCGFVFTAGGFRDMFEGLLFITKTANVLHTPRDLPVALLSGQDDPVGSFGKTVNKACHCYRKAGVKQVELTLYDGMRHEILNEIGREQVYSDILKWLYDRVLKPVRQTVHPSSS</sequence>
<dbReference type="InterPro" id="IPR029058">
    <property type="entry name" value="AB_hydrolase_fold"/>
</dbReference>
<dbReference type="InterPro" id="IPR051044">
    <property type="entry name" value="MAG_DAG_Lipase"/>
</dbReference>
<dbReference type="PANTHER" id="PTHR11614">
    <property type="entry name" value="PHOSPHOLIPASE-RELATED"/>
    <property type="match status" value="1"/>
</dbReference>
<accession>A0A916YY90</accession>
<evidence type="ECO:0000313" key="3">
    <source>
        <dbReference type="Proteomes" id="UP000612456"/>
    </source>
</evidence>
<feature type="domain" description="Serine aminopeptidase S33" evidence="1">
    <location>
        <begin position="25"/>
        <end position="288"/>
    </location>
</feature>
<name>A0A916YY90_9BACL</name>
<evidence type="ECO:0000313" key="2">
    <source>
        <dbReference type="EMBL" id="GGD67044.1"/>
    </source>
</evidence>
<dbReference type="Proteomes" id="UP000612456">
    <property type="component" value="Unassembled WGS sequence"/>
</dbReference>
<gene>
    <name evidence="2" type="ORF">GCM10010911_26050</name>
</gene>
<reference evidence="2" key="2">
    <citation type="submission" date="2020-09" db="EMBL/GenBank/DDBJ databases">
        <authorList>
            <person name="Sun Q."/>
            <person name="Zhou Y."/>
        </authorList>
    </citation>
    <scope>NUCLEOTIDE SEQUENCE</scope>
    <source>
        <strain evidence="2">CGMCC 1.15178</strain>
    </source>
</reference>
<protein>
    <submittedName>
        <fullName evidence="2">Alpha/beta hydrolase</fullName>
    </submittedName>
</protein>
<dbReference type="Pfam" id="PF12146">
    <property type="entry name" value="Hydrolase_4"/>
    <property type="match status" value="1"/>
</dbReference>
<dbReference type="AlphaFoldDB" id="A0A916YY90"/>
<keyword evidence="3" id="KW-1185">Reference proteome</keyword>
<keyword evidence="2" id="KW-0378">Hydrolase</keyword>
<dbReference type="Gene3D" id="3.40.50.1820">
    <property type="entry name" value="alpha/beta hydrolase"/>
    <property type="match status" value="1"/>
</dbReference>
<comment type="caution">
    <text evidence="2">The sequence shown here is derived from an EMBL/GenBank/DDBJ whole genome shotgun (WGS) entry which is preliminary data.</text>
</comment>
<proteinExistence type="predicted"/>
<organism evidence="2 3">
    <name type="scientific">Paenibacillus nasutitermitis</name>
    <dbReference type="NCBI Taxonomy" id="1652958"/>
    <lineage>
        <taxon>Bacteria</taxon>
        <taxon>Bacillati</taxon>
        <taxon>Bacillota</taxon>
        <taxon>Bacilli</taxon>
        <taxon>Bacillales</taxon>
        <taxon>Paenibacillaceae</taxon>
        <taxon>Paenibacillus</taxon>
    </lineage>
</organism>
<dbReference type="SUPFAM" id="SSF53474">
    <property type="entry name" value="alpha/beta-Hydrolases"/>
    <property type="match status" value="1"/>
</dbReference>
<dbReference type="InterPro" id="IPR022742">
    <property type="entry name" value="Hydrolase_4"/>
</dbReference>